<comment type="function">
    <text evidence="3">RuBisCO catalyzes two reactions: the carboxylation of D-ribulose 1,5-bisphosphate, the primary event in carbon dioxide fixation, as well as the oxidative fragmentation of the pentose substrate. Both reactions occur simultaneously and in competition at the same active site. Although the small subunit is not catalytic it is essential for maximal activity.</text>
</comment>
<dbReference type="Pfam" id="PF00101">
    <property type="entry name" value="RuBisCO_small"/>
    <property type="match status" value="1"/>
</dbReference>
<evidence type="ECO:0000256" key="3">
    <source>
        <dbReference type="HAMAP-Rule" id="MF_00859"/>
    </source>
</evidence>
<keyword evidence="4" id="KW-0602">Photosynthesis</keyword>
<feature type="domain" description="Ribulose bisphosphate carboxylase small subunit" evidence="5">
    <location>
        <begin position="9"/>
        <end position="106"/>
    </location>
</feature>
<dbReference type="PRINTS" id="PR00152">
    <property type="entry name" value="RUBISCOSMALL"/>
</dbReference>
<comment type="subcellular location">
    <subcellularLocation>
        <location evidence="3">Plastid</location>
        <location evidence="3">Chloroplast</location>
    </subcellularLocation>
</comment>
<organism evidence="6">
    <name type="scientific">Gloeochaete wittrockiana</name>
    <dbReference type="NCBI Taxonomy" id="38269"/>
    <lineage>
        <taxon>Eukaryota</taxon>
        <taxon>Glaucocystophyceae</taxon>
        <taxon>Gloeochaetales</taxon>
        <taxon>Gloeochaetaceae</taxon>
        <taxon>Gloeochaete</taxon>
    </lineage>
</organism>
<keyword evidence="1 3" id="KW-0113">Calvin cycle</keyword>
<reference evidence="6" key="1">
    <citation type="submission" date="2017-05" db="EMBL/GenBank/DDBJ databases">
        <title>Plastid comparative genomics reveals ancient divergence between Glaucophyte genera.</title>
        <authorList>
            <person name="Figueroa-Martinez F.J."/>
            <person name="Jackson C."/>
            <person name="Reyes-Prieto A."/>
        </authorList>
    </citation>
    <scope>NUCLEOTIDE SEQUENCE</scope>
    <source>
        <strain evidence="6">SAG 46.84</strain>
    </source>
</reference>
<dbReference type="EMBL" id="MF167426">
    <property type="protein sequence ID" value="ASQ40282.1"/>
    <property type="molecule type" value="Genomic_DNA"/>
</dbReference>
<comment type="similarity">
    <text evidence="3">Belongs to the RuBisCO small chain family.</text>
</comment>
<dbReference type="InterPro" id="IPR000894">
    <property type="entry name" value="RuBisCO_ssu_dom"/>
</dbReference>
<evidence type="ECO:0000256" key="4">
    <source>
        <dbReference type="HAMAP-Rule" id="MF_00860"/>
    </source>
</evidence>
<evidence type="ECO:0000313" key="6">
    <source>
        <dbReference type="EMBL" id="ASQ40282.1"/>
    </source>
</evidence>
<accession>A0A3G1IWE8</accession>
<sequence>MQVLPIERHYETFSYLPQLTTQQVAKQIQYALVNGFVPCIEFSPTGEAEDLIWTMWKLPLFGAQSAEEVLSEVQACKQAFPKYFIRVVAFDSFKQVQVMSYLVHKPI</sequence>
<name>A0A3G1IWE8_9EUKA</name>
<keyword evidence="4 6" id="KW-0934">Plastid</keyword>
<dbReference type="Gene3D" id="3.30.190.10">
    <property type="entry name" value="Ribulose bisphosphate carboxylase, small subunit"/>
    <property type="match status" value="1"/>
</dbReference>
<dbReference type="PANTHER" id="PTHR31262">
    <property type="entry name" value="RIBULOSE BISPHOSPHATE CARBOXYLASE SMALL CHAIN 1, CHLOROPLASTIC"/>
    <property type="match status" value="1"/>
</dbReference>
<dbReference type="InterPro" id="IPR024681">
    <property type="entry name" value="RuBisCO_ssu"/>
</dbReference>
<keyword evidence="2 3" id="KW-0120">Carbon dioxide fixation</keyword>
<dbReference type="GO" id="GO:0019253">
    <property type="term" value="P:reductive pentose-phosphate cycle"/>
    <property type="evidence" value="ECO:0007669"/>
    <property type="project" value="UniProtKB-UniRule"/>
</dbReference>
<dbReference type="SMART" id="SM00961">
    <property type="entry name" value="RuBisCO_small"/>
    <property type="match status" value="1"/>
</dbReference>
<protein>
    <recommendedName>
        <fullName evidence="3 4">Multifunctional fusion protein</fullName>
    </recommendedName>
    <domain>
        <recommendedName>
            <fullName evidence="3">Ribulose bisphosphate carboxylase small subunit</fullName>
            <shortName evidence="3">RuBisCO small subunit</shortName>
        </recommendedName>
    </domain>
    <domain>
        <recommendedName>
            <fullName evidence="4">Ribulose bisphosphate carboxylase small subunit, chloroplastic</fullName>
        </recommendedName>
    </domain>
</protein>
<comment type="subunit">
    <text evidence="3">Heterohexadecamer of 8 large and 8 small subunits.</text>
</comment>
<dbReference type="InterPro" id="IPR036385">
    <property type="entry name" value="RuBisCO_ssu_sf"/>
</dbReference>
<dbReference type="GO" id="GO:0016984">
    <property type="term" value="F:ribulose-bisphosphate carboxylase activity"/>
    <property type="evidence" value="ECO:0007669"/>
    <property type="project" value="UniProtKB-UniRule"/>
</dbReference>
<dbReference type="SUPFAM" id="SSF55239">
    <property type="entry name" value="RuBisCO, small subunit"/>
    <property type="match status" value="1"/>
</dbReference>
<dbReference type="RefSeq" id="YP_009546221.1">
    <property type="nucleotide sequence ID" value="NC_040153.1"/>
</dbReference>
<dbReference type="AlphaFoldDB" id="A0A3G1IWE8"/>
<keyword evidence="3" id="KW-0150">Chloroplast</keyword>
<dbReference type="GeneID" id="38572685"/>
<geneLocation type="plastid" evidence="6"/>
<keyword evidence="4" id="KW-0601">Photorespiration</keyword>
<dbReference type="CDD" id="cd03527">
    <property type="entry name" value="RuBisCO_small"/>
    <property type="match status" value="1"/>
</dbReference>
<proteinExistence type="inferred from homology"/>
<evidence type="ECO:0000259" key="5">
    <source>
        <dbReference type="SMART" id="SM00961"/>
    </source>
</evidence>
<comment type="miscellaneous">
    <text evidence="3">The basic functional RuBisCO is composed of a large chain homodimer in a 'head-to-tail' conformation. In form I RuBisCO this homodimer is arranged in a barrel-like tetramer with the small subunits forming a tetrameric 'cap' on each end of the 'barrel'.</text>
</comment>
<dbReference type="HAMAP" id="MF_00859">
    <property type="entry name" value="RuBisCO_S_bact"/>
    <property type="match status" value="1"/>
</dbReference>
<evidence type="ECO:0000256" key="1">
    <source>
        <dbReference type="ARBA" id="ARBA00022567"/>
    </source>
</evidence>
<gene>
    <name evidence="3 6" type="primary">rbcS</name>
    <name evidence="4" type="synonym">RBCS</name>
</gene>
<evidence type="ECO:0000256" key="2">
    <source>
        <dbReference type="ARBA" id="ARBA00023300"/>
    </source>
</evidence>
<dbReference type="GO" id="GO:0009507">
    <property type="term" value="C:chloroplast"/>
    <property type="evidence" value="ECO:0007669"/>
    <property type="project" value="UniProtKB-SubCell"/>
</dbReference>